<dbReference type="InterPro" id="IPR014110">
    <property type="entry name" value="TraF"/>
</dbReference>
<dbReference type="AlphaFoldDB" id="A0A447KJT9"/>
<dbReference type="InterPro" id="IPR039555">
    <property type="entry name" value="TraF/TrbB"/>
</dbReference>
<protein>
    <submittedName>
        <fullName evidence="2">Conjugal pilus assembly protein TraF</fullName>
    </submittedName>
</protein>
<reference evidence="2 3" key="1">
    <citation type="submission" date="2018-12" db="EMBL/GenBank/DDBJ databases">
        <authorList>
            <consortium name="Pathogen Informatics"/>
        </authorList>
    </citation>
    <scope>NUCLEOTIDE SEQUENCE [LARGE SCALE GENOMIC DNA]</scope>
    <source>
        <strain evidence="2 3">NCTC11214</strain>
    </source>
</reference>
<evidence type="ECO:0000313" key="2">
    <source>
        <dbReference type="EMBL" id="VDZ51137.1"/>
    </source>
</evidence>
<accession>A0A447KJT9</accession>
<dbReference type="KEGG" id="sof:NCTC11214_00051"/>
<dbReference type="NCBIfam" id="TIGR02739">
    <property type="entry name" value="TraF"/>
    <property type="match status" value="1"/>
</dbReference>
<evidence type="ECO:0000256" key="1">
    <source>
        <dbReference type="SAM" id="MobiDB-lite"/>
    </source>
</evidence>
<gene>
    <name evidence="2" type="ORF">NCTC11214_00051</name>
</gene>
<dbReference type="NCBIfam" id="NF010257">
    <property type="entry name" value="PRK13703.1"/>
    <property type="match status" value="1"/>
</dbReference>
<organism evidence="2 3">
    <name type="scientific">Serratia odorifera</name>
    <dbReference type="NCBI Taxonomy" id="618"/>
    <lineage>
        <taxon>Bacteria</taxon>
        <taxon>Pseudomonadati</taxon>
        <taxon>Pseudomonadota</taxon>
        <taxon>Gammaproteobacteria</taxon>
        <taxon>Enterobacterales</taxon>
        <taxon>Yersiniaceae</taxon>
        <taxon>Serratia</taxon>
    </lineage>
</organism>
<dbReference type="EMBL" id="LR134117">
    <property type="protein sequence ID" value="VDZ51137.1"/>
    <property type="molecule type" value="Genomic_DNA"/>
</dbReference>
<dbReference type="RefSeq" id="WP_004966194.1">
    <property type="nucleotide sequence ID" value="NZ_LR134117.1"/>
</dbReference>
<dbReference type="Pfam" id="PF13728">
    <property type="entry name" value="TraF"/>
    <property type="match status" value="1"/>
</dbReference>
<dbReference type="Proteomes" id="UP000281391">
    <property type="component" value="Chromosome"/>
</dbReference>
<feature type="compositionally biased region" description="Basic and acidic residues" evidence="1">
    <location>
        <begin position="53"/>
        <end position="64"/>
    </location>
</feature>
<name>A0A447KJT9_SEROD</name>
<proteinExistence type="predicted"/>
<feature type="region of interest" description="Disordered" evidence="1">
    <location>
        <begin position="53"/>
        <end position="74"/>
    </location>
</feature>
<sequence length="271" mass="30065">MKTRGGANFNLMVRGLANRRAAAGLSLMVLVMMGGTSVSRAAGWQWYDAEPKMTDEGRRKKPTSEKPAPSEQQGALQKLEILRQALKASLAEAILYPGTENFIKYFELQNYFTQQAGLFERSAQRAFLEHPELDYNLKHSHYNGTVKSQLAADFAAQRDAISRLAQRYGVMLFYRGAEPIDGQLVGVVKGFRDSYGLSVVPVTVDGVVNPAMPETRRDAGQAQRLGVTHFPALMLVDPRSGAVKPLAYGFISQDDLAKQFRDVLTDFKPNY</sequence>
<evidence type="ECO:0000313" key="3">
    <source>
        <dbReference type="Proteomes" id="UP000281391"/>
    </source>
</evidence>